<accession>A0A4R6P3N6</accession>
<dbReference type="InterPro" id="IPR004360">
    <property type="entry name" value="Glyas_Fos-R_dOase_dom"/>
</dbReference>
<dbReference type="GO" id="GO:0051213">
    <property type="term" value="F:dioxygenase activity"/>
    <property type="evidence" value="ECO:0007669"/>
    <property type="project" value="UniProtKB-KW"/>
</dbReference>
<keyword evidence="2" id="KW-0560">Oxidoreductase</keyword>
<dbReference type="Pfam" id="PF00903">
    <property type="entry name" value="Glyoxalase"/>
    <property type="match status" value="1"/>
</dbReference>
<dbReference type="Gene3D" id="3.10.180.10">
    <property type="entry name" value="2,3-Dihydroxybiphenyl 1,2-Dioxygenase, domain 1"/>
    <property type="match status" value="1"/>
</dbReference>
<evidence type="ECO:0000313" key="2">
    <source>
        <dbReference type="EMBL" id="TDP31570.1"/>
    </source>
</evidence>
<dbReference type="AlphaFoldDB" id="A0A4R6P3N6"/>
<evidence type="ECO:0000313" key="3">
    <source>
        <dbReference type="Proteomes" id="UP000295087"/>
    </source>
</evidence>
<reference evidence="2 3" key="1">
    <citation type="submission" date="2019-03" db="EMBL/GenBank/DDBJ databases">
        <title>Genomic Encyclopedia of Type Strains, Phase IV (KMG-IV): sequencing the most valuable type-strain genomes for metagenomic binning, comparative biology and taxonomic classification.</title>
        <authorList>
            <person name="Goeker M."/>
        </authorList>
    </citation>
    <scope>NUCLEOTIDE SEQUENCE [LARGE SCALE GENOMIC DNA]</scope>
    <source>
        <strain evidence="2 3">DSM 44496</strain>
    </source>
</reference>
<organism evidence="2 3">
    <name type="scientific">Nocardia ignorata</name>
    <dbReference type="NCBI Taxonomy" id="145285"/>
    <lineage>
        <taxon>Bacteria</taxon>
        <taxon>Bacillati</taxon>
        <taxon>Actinomycetota</taxon>
        <taxon>Actinomycetes</taxon>
        <taxon>Mycobacteriales</taxon>
        <taxon>Nocardiaceae</taxon>
        <taxon>Nocardia</taxon>
    </lineage>
</organism>
<feature type="domain" description="VOC" evidence="1">
    <location>
        <begin position="26"/>
        <end position="143"/>
    </location>
</feature>
<dbReference type="PROSITE" id="PS51819">
    <property type="entry name" value="VOC"/>
    <property type="match status" value="1"/>
</dbReference>
<comment type="caution">
    <text evidence="2">The sequence shown here is derived from an EMBL/GenBank/DDBJ whole genome shotgun (WGS) entry which is preliminary data.</text>
</comment>
<dbReference type="Proteomes" id="UP000295087">
    <property type="component" value="Unassembled WGS sequence"/>
</dbReference>
<gene>
    <name evidence="2" type="ORF">DFR75_108175</name>
</gene>
<dbReference type="InterPro" id="IPR029068">
    <property type="entry name" value="Glyas_Bleomycin-R_OHBP_Dase"/>
</dbReference>
<name>A0A4R6P3N6_NOCIG</name>
<protein>
    <submittedName>
        <fullName evidence="2">Glyoxalase/bleomycin resistance protein/dioxygenase superfamily protein</fullName>
    </submittedName>
</protein>
<dbReference type="SUPFAM" id="SSF54593">
    <property type="entry name" value="Glyoxalase/Bleomycin resistance protein/Dihydroxybiphenyl dioxygenase"/>
    <property type="match status" value="1"/>
</dbReference>
<dbReference type="InterPro" id="IPR037523">
    <property type="entry name" value="VOC_core"/>
</dbReference>
<keyword evidence="2" id="KW-0223">Dioxygenase</keyword>
<proteinExistence type="predicted"/>
<keyword evidence="3" id="KW-1185">Reference proteome</keyword>
<dbReference type="EMBL" id="SNXK01000008">
    <property type="protein sequence ID" value="TDP31570.1"/>
    <property type="molecule type" value="Genomic_DNA"/>
</dbReference>
<sequence>MRRVAEVAVPALYRAAYRLAATSPAKLAHVVLRTGQLPEMVDWYLQVLEGRLVFSNDMLAFITYDEEHHRVAFLATGASQRPTDEHSGLHHVAFTYDSLGDLLNTYQRLKAAGVQPFWSINHGPTTSMYYEDPDGNHIELQIDNFSTDAELNEFFESGAFDTNPIGVDFDADELVARFAAGEPLADLVRRP</sequence>
<evidence type="ECO:0000259" key="1">
    <source>
        <dbReference type="PROSITE" id="PS51819"/>
    </source>
</evidence>